<dbReference type="PANTHER" id="PTHR34199">
    <property type="entry name" value="NUMOD3 MOTIF FAMILY PROTEIN, EXPRESSED"/>
    <property type="match status" value="1"/>
</dbReference>
<sequence length="358" mass="41635">MSIKFYPPRTNLAIFTAYTGRHTTHPPASSLPKNNLCRRVGLALFSSFSTGLYYSSSTAVKHKHIHPWREVPRFREGTVNSVPVEEAPDIDGDRSRIDGNEDGKKRRRKRRHGNKGRAPWNKGRKHSEDTREKIRRRTKEAMEDPKIRKKMSESARTVMSDQTKAKIKAAHAMRRRELLKWKRSSERFMVLWAQRIAKAAKLGMSDEKELHWDSYNKLKEEISLQIYHTAQEADVKAIARVRAQRAAQEKSEKMARLAQERREHDENVKARVGSIKKRNLMSEEEIERLPEFPEERLKERITKIHKKLQINSQHQQPLHEAIEEAREAAHRAELNKVVWKLALVNAMKEVGLDGEPSS</sequence>
<feature type="coiled-coil region" evidence="1">
    <location>
        <begin position="240"/>
        <end position="267"/>
    </location>
</feature>
<accession>A0A9N7MZ12</accession>
<keyword evidence="1" id="KW-0175">Coiled coil</keyword>
<gene>
    <name evidence="4" type="ORF">SHERM_16206</name>
</gene>
<comment type="caution">
    <text evidence="4">The sequence shown here is derived from an EMBL/GenBank/DDBJ whole genome shotgun (WGS) entry which is preliminary data.</text>
</comment>
<organism evidence="4 5">
    <name type="scientific">Striga hermonthica</name>
    <name type="common">Purple witchweed</name>
    <name type="synonym">Buchnera hermonthica</name>
    <dbReference type="NCBI Taxonomy" id="68872"/>
    <lineage>
        <taxon>Eukaryota</taxon>
        <taxon>Viridiplantae</taxon>
        <taxon>Streptophyta</taxon>
        <taxon>Embryophyta</taxon>
        <taxon>Tracheophyta</taxon>
        <taxon>Spermatophyta</taxon>
        <taxon>Magnoliopsida</taxon>
        <taxon>eudicotyledons</taxon>
        <taxon>Gunneridae</taxon>
        <taxon>Pentapetalae</taxon>
        <taxon>asterids</taxon>
        <taxon>lamiids</taxon>
        <taxon>Lamiales</taxon>
        <taxon>Orobanchaceae</taxon>
        <taxon>Buchnereae</taxon>
        <taxon>Striga</taxon>
    </lineage>
</organism>
<feature type="compositionally biased region" description="Basic and acidic residues" evidence="2">
    <location>
        <begin position="91"/>
        <end position="104"/>
    </location>
</feature>
<dbReference type="Pfam" id="PF07460">
    <property type="entry name" value="NUMOD3"/>
    <property type="match status" value="1"/>
</dbReference>
<protein>
    <recommendedName>
        <fullName evidence="3">Nuclease associated modular domain-containing protein</fullName>
    </recommendedName>
</protein>
<feature type="domain" description="Nuclease associated modular" evidence="3">
    <location>
        <begin position="114"/>
        <end position="135"/>
    </location>
</feature>
<evidence type="ECO:0000256" key="1">
    <source>
        <dbReference type="SAM" id="Coils"/>
    </source>
</evidence>
<evidence type="ECO:0000313" key="5">
    <source>
        <dbReference type="Proteomes" id="UP001153555"/>
    </source>
</evidence>
<name>A0A9N7MZ12_STRHE</name>
<dbReference type="AlphaFoldDB" id="A0A9N7MZ12"/>
<dbReference type="Proteomes" id="UP001153555">
    <property type="component" value="Unassembled WGS sequence"/>
</dbReference>
<feature type="region of interest" description="Disordered" evidence="2">
    <location>
        <begin position="79"/>
        <end position="161"/>
    </location>
</feature>
<dbReference type="EMBL" id="CACSLK010013932">
    <property type="protein sequence ID" value="CAA0816338.1"/>
    <property type="molecule type" value="Genomic_DNA"/>
</dbReference>
<dbReference type="InterPro" id="IPR003611">
    <property type="entry name" value="NUMOD3"/>
</dbReference>
<reference evidence="4" key="1">
    <citation type="submission" date="2019-12" db="EMBL/GenBank/DDBJ databases">
        <authorList>
            <person name="Scholes J."/>
        </authorList>
    </citation>
    <scope>NUCLEOTIDE SEQUENCE</scope>
</reference>
<dbReference type="GO" id="GO:0003677">
    <property type="term" value="F:DNA binding"/>
    <property type="evidence" value="ECO:0007669"/>
    <property type="project" value="InterPro"/>
</dbReference>
<feature type="compositionally biased region" description="Basic and acidic residues" evidence="2">
    <location>
        <begin position="139"/>
        <end position="153"/>
    </location>
</feature>
<proteinExistence type="predicted"/>
<evidence type="ECO:0000256" key="2">
    <source>
        <dbReference type="SAM" id="MobiDB-lite"/>
    </source>
</evidence>
<dbReference type="PANTHER" id="PTHR34199:SF1">
    <property type="entry name" value="HISTONE-LYSINE N-METHYLTRANSFERASE, H3 LYSINE-79 SPECIFIC-LIKE PROTEIN"/>
    <property type="match status" value="1"/>
</dbReference>
<evidence type="ECO:0000313" key="4">
    <source>
        <dbReference type="EMBL" id="CAA0816338.1"/>
    </source>
</evidence>
<evidence type="ECO:0000259" key="3">
    <source>
        <dbReference type="Pfam" id="PF07460"/>
    </source>
</evidence>
<feature type="compositionally biased region" description="Basic residues" evidence="2">
    <location>
        <begin position="105"/>
        <end position="115"/>
    </location>
</feature>
<keyword evidence="5" id="KW-1185">Reference proteome</keyword>
<dbReference type="OrthoDB" id="6013at2759"/>